<protein>
    <submittedName>
        <fullName evidence="3">PIR protein CIR protein</fullName>
    </submittedName>
</protein>
<feature type="compositionally biased region" description="Gly residues" evidence="1">
    <location>
        <begin position="504"/>
        <end position="539"/>
    </location>
</feature>
<evidence type="ECO:0000313" key="4">
    <source>
        <dbReference type="Proteomes" id="UP000515697"/>
    </source>
</evidence>
<dbReference type="VEuPathDB" id="PlasmoDB:PVLDE_1300310"/>
<feature type="region of interest" description="Disordered" evidence="1">
    <location>
        <begin position="260"/>
        <end position="576"/>
    </location>
</feature>
<feature type="compositionally biased region" description="Polar residues" evidence="1">
    <location>
        <begin position="490"/>
        <end position="502"/>
    </location>
</feature>
<feature type="transmembrane region" description="Helical" evidence="2">
    <location>
        <begin position="801"/>
        <end position="822"/>
    </location>
</feature>
<keyword evidence="2" id="KW-1133">Transmembrane helix</keyword>
<evidence type="ECO:0000313" key="3">
    <source>
        <dbReference type="EMBL" id="CAD2110833.1"/>
    </source>
</evidence>
<proteinExistence type="predicted"/>
<dbReference type="EMBL" id="LR865434">
    <property type="protein sequence ID" value="CAD2110833.1"/>
    <property type="molecule type" value="Genomic_DNA"/>
</dbReference>
<keyword evidence="2" id="KW-0472">Membrane</keyword>
<feature type="compositionally biased region" description="Low complexity" evidence="1">
    <location>
        <begin position="648"/>
        <end position="679"/>
    </location>
</feature>
<accession>A0A6V7TBA5</accession>
<keyword evidence="2" id="KW-0812">Transmembrane</keyword>
<dbReference type="VEuPathDB" id="PlasmoDB:PVVCY_0101560"/>
<dbReference type="Proteomes" id="UP000515697">
    <property type="component" value="Chromosome PVSEL_13"/>
</dbReference>
<feature type="compositionally biased region" description="Gly residues" evidence="1">
    <location>
        <begin position="393"/>
        <end position="410"/>
    </location>
</feature>
<dbReference type="VEuPathDB" id="PlasmoDB:PVSEL_1300210"/>
<gene>
    <name evidence="3" type="ORF">PVSEL_1300210</name>
</gene>
<reference evidence="3 4" key="1">
    <citation type="submission" date="2020-08" db="EMBL/GenBank/DDBJ databases">
        <authorList>
            <person name="Ramaprasad A."/>
        </authorList>
    </citation>
    <scope>NUCLEOTIDE SEQUENCE [LARGE SCALE GENOMIC DNA]</scope>
</reference>
<organism evidence="3 4">
    <name type="scientific">Plasmodium vinckei</name>
    <dbReference type="NCBI Taxonomy" id="5860"/>
    <lineage>
        <taxon>Eukaryota</taxon>
        <taxon>Sar</taxon>
        <taxon>Alveolata</taxon>
        <taxon>Apicomplexa</taxon>
        <taxon>Aconoidasida</taxon>
        <taxon>Haemosporida</taxon>
        <taxon>Plasmodiidae</taxon>
        <taxon>Plasmodium</taxon>
        <taxon>Plasmodium (Vinckeia)</taxon>
    </lineage>
</organism>
<name>A0A6V7TBA5_PLAVN</name>
<dbReference type="Pfam" id="PF06022">
    <property type="entry name" value="Cir_Bir_Yir"/>
    <property type="match status" value="1"/>
</dbReference>
<feature type="compositionally biased region" description="Low complexity" evidence="1">
    <location>
        <begin position="702"/>
        <end position="732"/>
    </location>
</feature>
<evidence type="ECO:0000256" key="2">
    <source>
        <dbReference type="SAM" id="Phobius"/>
    </source>
</evidence>
<feature type="compositionally biased region" description="Pro residues" evidence="1">
    <location>
        <begin position="333"/>
        <end position="345"/>
    </location>
</feature>
<feature type="compositionally biased region" description="Polar residues" evidence="1">
    <location>
        <begin position="439"/>
        <end position="448"/>
    </location>
</feature>
<evidence type="ECO:0000256" key="1">
    <source>
        <dbReference type="SAM" id="MobiDB-lite"/>
    </source>
</evidence>
<feature type="compositionally biased region" description="Polar residues" evidence="1">
    <location>
        <begin position="288"/>
        <end position="298"/>
    </location>
</feature>
<feature type="compositionally biased region" description="Low complexity" evidence="1">
    <location>
        <begin position="425"/>
        <end position="438"/>
    </location>
</feature>
<dbReference type="VEuPathDB" id="PlasmoDB:PVPCR_1300370"/>
<feature type="region of interest" description="Disordered" evidence="1">
    <location>
        <begin position="642"/>
        <end position="743"/>
    </location>
</feature>
<feature type="compositionally biased region" description="Polar residues" evidence="1">
    <location>
        <begin position="688"/>
        <end position="698"/>
    </location>
</feature>
<feature type="compositionally biased region" description="Pro residues" evidence="1">
    <location>
        <begin position="306"/>
        <end position="316"/>
    </location>
</feature>
<dbReference type="AlphaFoldDB" id="A0A6V7TBA5"/>
<feature type="transmembrane region" description="Helical" evidence="2">
    <location>
        <begin position="881"/>
        <end position="901"/>
    </location>
</feature>
<feature type="compositionally biased region" description="Pro residues" evidence="1">
    <location>
        <begin position="467"/>
        <end position="477"/>
    </location>
</feature>
<dbReference type="VEuPathDB" id="PlasmoDB:PVBDA_0502630"/>
<feature type="compositionally biased region" description="Polar residues" evidence="1">
    <location>
        <begin position="269"/>
        <end position="278"/>
    </location>
</feature>
<dbReference type="InterPro" id="IPR006477">
    <property type="entry name" value="Yir_bir_cir"/>
</dbReference>
<feature type="compositionally biased region" description="Polar residues" evidence="1">
    <location>
        <begin position="369"/>
        <end position="385"/>
    </location>
</feature>
<dbReference type="VEuPathDB" id="PlasmoDB:PVVCY_0400100"/>
<sequence>MDDKVCDFLREVDEYFNSGTVNAVKFRNFTQCHSYCPRQNNSKENKCKNNYERINAFGSYLHKKISEIDTIYNQKNGVSRHIELFMIWLGDKLFKIENDYKATLEESYKKYLMNYMGNYDYWKLLDSKKLYKNATIKKMSDLYGLLNSICKLINEYKKSTTTINRNLLRNSFTQCLNFYRAIYNSVNGCKPYLHLLDSLKMMYEIFRTTKMVNNNFTRRDKEFLNNQIKPITTFGGENKYLLSLFAKLSFDDEECREVRSNDEQIGKNIESQKTQNNLHGARKPNKPNIVTKTRTSGSAPRGNAPPSKPKPPPAPKSPAASKPQLPPVLSTPRPQPQPQPQPQSEPNPKLGAKQQALQPPTPPQKKEQSSPLSVPSGSTPAATHQSGTKDSGGTKGSKGGGANVLGGGISQPGNSEGKSKDDAQKNPNQGNNSSPGSKAESQGSPGSQKDSRNPAPAPSGASTSQPPGAPQQPPPGTPGASTETSKDTQNDVSNPQDSNSKQGAPGGTGGRDSGTGGGDSGTGGRGSGAGGGGSGTEGGGDQKKLSGGLSDPALSTPGGPSDPVSSTSGGSFDWGSSFLRFLLNGTENLNKASQFIQKNQQKVKEATDKINNVYKNTMDNLKDAYDKSSSYLSEFINNVTSQLNQVDSPSNSGGNQPGSGSPSNGGNSHNQSPSPQSPSITDPKDPASTPTKDTTSNPPNDPSQGPAPTTSPTTSIDPTSQKQTSPQTQSITPHPPQVGPFNHKTQGKEIAQLVKSINSNPILKKPWNIFPTTWNGSVDCKPKINFINTTLVCCTPEQCSLTGISITLVLIPIILLTAYKFFSREWTRKSEKKNMKRVIKLVDGNRKTQIIISSNDRNKDLKPVINSVGRKKNPLLNIYKLIQADPIPFINLFFLLIFFVYKRNRNTIE</sequence>